<proteinExistence type="predicted"/>
<gene>
    <name evidence="2" type="ORF">K458DRAFT_389165</name>
</gene>
<dbReference type="EMBL" id="MU005582">
    <property type="protein sequence ID" value="KAF2683943.1"/>
    <property type="molecule type" value="Genomic_DNA"/>
</dbReference>
<evidence type="ECO:0000313" key="3">
    <source>
        <dbReference type="Proteomes" id="UP000799291"/>
    </source>
</evidence>
<evidence type="ECO:0000313" key="2">
    <source>
        <dbReference type="EMBL" id="KAF2683943.1"/>
    </source>
</evidence>
<dbReference type="AlphaFoldDB" id="A0A6G1J148"/>
<evidence type="ECO:0000256" key="1">
    <source>
        <dbReference type="SAM" id="SignalP"/>
    </source>
</evidence>
<name>A0A6G1J148_9PLEO</name>
<feature type="chain" id="PRO_5026333823" evidence="1">
    <location>
        <begin position="20"/>
        <end position="98"/>
    </location>
</feature>
<dbReference type="Proteomes" id="UP000799291">
    <property type="component" value="Unassembled WGS sequence"/>
</dbReference>
<sequence length="98" mass="10805">MKPLLTSVLVVLSATLIVAVPSARPDIHALNSALDKLTRRDGIESCDECADHLGMCMTYATAVGITGCEDSCMSRLCRKWPDCRNCDEKYNHCTERDV</sequence>
<keyword evidence="3" id="KW-1185">Reference proteome</keyword>
<feature type="signal peptide" evidence="1">
    <location>
        <begin position="1"/>
        <end position="19"/>
    </location>
</feature>
<dbReference type="OrthoDB" id="3798312at2759"/>
<accession>A0A6G1J148</accession>
<organism evidence="2 3">
    <name type="scientific">Lentithecium fluviatile CBS 122367</name>
    <dbReference type="NCBI Taxonomy" id="1168545"/>
    <lineage>
        <taxon>Eukaryota</taxon>
        <taxon>Fungi</taxon>
        <taxon>Dikarya</taxon>
        <taxon>Ascomycota</taxon>
        <taxon>Pezizomycotina</taxon>
        <taxon>Dothideomycetes</taxon>
        <taxon>Pleosporomycetidae</taxon>
        <taxon>Pleosporales</taxon>
        <taxon>Massarineae</taxon>
        <taxon>Lentitheciaceae</taxon>
        <taxon>Lentithecium</taxon>
    </lineage>
</organism>
<protein>
    <submittedName>
        <fullName evidence="2">Uncharacterized protein</fullName>
    </submittedName>
</protein>
<keyword evidence="1" id="KW-0732">Signal</keyword>
<reference evidence="2" key="1">
    <citation type="journal article" date="2020" name="Stud. Mycol.">
        <title>101 Dothideomycetes genomes: a test case for predicting lifestyles and emergence of pathogens.</title>
        <authorList>
            <person name="Haridas S."/>
            <person name="Albert R."/>
            <person name="Binder M."/>
            <person name="Bloem J."/>
            <person name="Labutti K."/>
            <person name="Salamov A."/>
            <person name="Andreopoulos B."/>
            <person name="Baker S."/>
            <person name="Barry K."/>
            <person name="Bills G."/>
            <person name="Bluhm B."/>
            <person name="Cannon C."/>
            <person name="Castanera R."/>
            <person name="Culley D."/>
            <person name="Daum C."/>
            <person name="Ezra D."/>
            <person name="Gonzalez J."/>
            <person name="Henrissat B."/>
            <person name="Kuo A."/>
            <person name="Liang C."/>
            <person name="Lipzen A."/>
            <person name="Lutzoni F."/>
            <person name="Magnuson J."/>
            <person name="Mondo S."/>
            <person name="Nolan M."/>
            <person name="Ohm R."/>
            <person name="Pangilinan J."/>
            <person name="Park H.-J."/>
            <person name="Ramirez L."/>
            <person name="Alfaro M."/>
            <person name="Sun H."/>
            <person name="Tritt A."/>
            <person name="Yoshinaga Y."/>
            <person name="Zwiers L.-H."/>
            <person name="Turgeon B."/>
            <person name="Goodwin S."/>
            <person name="Spatafora J."/>
            <person name="Crous P."/>
            <person name="Grigoriev I."/>
        </authorList>
    </citation>
    <scope>NUCLEOTIDE SEQUENCE</scope>
    <source>
        <strain evidence="2">CBS 122367</strain>
    </source>
</reference>